<evidence type="ECO:0000256" key="6">
    <source>
        <dbReference type="ARBA" id="ARBA00023063"/>
    </source>
</evidence>
<dbReference type="PROSITE" id="PS51296">
    <property type="entry name" value="RIESKE"/>
    <property type="match status" value="1"/>
</dbReference>
<proteinExistence type="predicted"/>
<keyword evidence="1" id="KW-0001">2Fe-2S</keyword>
<dbReference type="EMBL" id="SGXD01000001">
    <property type="protein sequence ID" value="RZS91345.1"/>
    <property type="molecule type" value="Genomic_DNA"/>
</dbReference>
<dbReference type="OrthoDB" id="3213360at2"/>
<feature type="domain" description="Rieske" evidence="7">
    <location>
        <begin position="22"/>
        <end position="122"/>
    </location>
</feature>
<protein>
    <submittedName>
        <fullName evidence="8">Nitrite reductase (NADH) small subunit</fullName>
    </submittedName>
</protein>
<keyword evidence="4" id="KW-0408">Iron</keyword>
<evidence type="ECO:0000313" key="9">
    <source>
        <dbReference type="Proteomes" id="UP000293638"/>
    </source>
</evidence>
<gene>
    <name evidence="8" type="ORF">EV189_0584</name>
</gene>
<keyword evidence="6" id="KW-0534">Nitrate assimilation</keyword>
<dbReference type="AlphaFoldDB" id="A0A4Q7NVX5"/>
<dbReference type="RefSeq" id="WP_130491426.1">
    <property type="nucleotide sequence ID" value="NZ_SGXD01000001.1"/>
</dbReference>
<dbReference type="NCBIfam" id="TIGR02378">
    <property type="entry name" value="nirD_assim_sml"/>
    <property type="match status" value="1"/>
</dbReference>
<reference evidence="8 9" key="1">
    <citation type="submission" date="2019-02" db="EMBL/GenBank/DDBJ databases">
        <title>Genomic Encyclopedia of Type Strains, Phase IV (KMG-IV): sequencing the most valuable type-strain genomes for metagenomic binning, comparative biology and taxonomic classification.</title>
        <authorList>
            <person name="Goeker M."/>
        </authorList>
    </citation>
    <scope>NUCLEOTIDE SEQUENCE [LARGE SCALE GENOMIC DNA]</scope>
    <source>
        <strain evidence="8 9">DSM 45622</strain>
    </source>
</reference>
<dbReference type="Gene3D" id="2.102.10.10">
    <property type="entry name" value="Rieske [2Fe-2S] iron-sulphur domain"/>
    <property type="match status" value="1"/>
</dbReference>
<dbReference type="InterPro" id="IPR017881">
    <property type="entry name" value="NirD"/>
</dbReference>
<dbReference type="SUPFAM" id="SSF50022">
    <property type="entry name" value="ISP domain"/>
    <property type="match status" value="1"/>
</dbReference>
<dbReference type="GO" id="GO:0046872">
    <property type="term" value="F:metal ion binding"/>
    <property type="evidence" value="ECO:0007669"/>
    <property type="project" value="UniProtKB-KW"/>
</dbReference>
<name>A0A4Q7NVX5_9ACTN</name>
<keyword evidence="3" id="KW-0560">Oxidoreductase</keyword>
<evidence type="ECO:0000256" key="2">
    <source>
        <dbReference type="ARBA" id="ARBA00022723"/>
    </source>
</evidence>
<dbReference type="InterPro" id="IPR017941">
    <property type="entry name" value="Rieske_2Fe-2S"/>
</dbReference>
<dbReference type="GO" id="GO:0008942">
    <property type="term" value="F:nitrite reductase [NAD(P)H] activity"/>
    <property type="evidence" value="ECO:0007669"/>
    <property type="project" value="InterPro"/>
</dbReference>
<dbReference type="InterPro" id="IPR036922">
    <property type="entry name" value="Rieske_2Fe-2S_sf"/>
</dbReference>
<evidence type="ECO:0000259" key="7">
    <source>
        <dbReference type="PROSITE" id="PS51296"/>
    </source>
</evidence>
<dbReference type="GO" id="GO:0042128">
    <property type="term" value="P:nitrate assimilation"/>
    <property type="evidence" value="ECO:0007669"/>
    <property type="project" value="UniProtKB-KW"/>
</dbReference>
<keyword evidence="2" id="KW-0479">Metal-binding</keyword>
<keyword evidence="5" id="KW-0411">Iron-sulfur</keyword>
<dbReference type="Proteomes" id="UP000293638">
    <property type="component" value="Unassembled WGS sequence"/>
</dbReference>
<comment type="caution">
    <text evidence="8">The sequence shown here is derived from an EMBL/GenBank/DDBJ whole genome shotgun (WGS) entry which is preliminary data.</text>
</comment>
<dbReference type="GO" id="GO:0004497">
    <property type="term" value="F:monooxygenase activity"/>
    <property type="evidence" value="ECO:0007669"/>
    <property type="project" value="UniProtKB-ARBA"/>
</dbReference>
<dbReference type="PANTHER" id="PTHR40562:SF1">
    <property type="entry name" value="NITRITE REDUCTASE (NADH) SMALL SUBUNIT"/>
    <property type="match status" value="1"/>
</dbReference>
<dbReference type="PANTHER" id="PTHR40562">
    <property type="match status" value="1"/>
</dbReference>
<dbReference type="CDD" id="cd03529">
    <property type="entry name" value="Rieske_NirD"/>
    <property type="match status" value="1"/>
</dbReference>
<accession>A0A4Q7NVX5</accession>
<keyword evidence="9" id="KW-1185">Reference proteome</keyword>
<dbReference type="GO" id="GO:0051537">
    <property type="term" value="F:2 iron, 2 sulfur cluster binding"/>
    <property type="evidence" value="ECO:0007669"/>
    <property type="project" value="UniProtKB-KW"/>
</dbReference>
<evidence type="ECO:0000256" key="3">
    <source>
        <dbReference type="ARBA" id="ARBA00023002"/>
    </source>
</evidence>
<evidence type="ECO:0000256" key="4">
    <source>
        <dbReference type="ARBA" id="ARBA00023004"/>
    </source>
</evidence>
<evidence type="ECO:0000256" key="1">
    <source>
        <dbReference type="ARBA" id="ARBA00022714"/>
    </source>
</evidence>
<organism evidence="8 9">
    <name type="scientific">Motilibacter rhizosphaerae</name>
    <dbReference type="NCBI Taxonomy" id="598652"/>
    <lineage>
        <taxon>Bacteria</taxon>
        <taxon>Bacillati</taxon>
        <taxon>Actinomycetota</taxon>
        <taxon>Actinomycetes</taxon>
        <taxon>Motilibacterales</taxon>
        <taxon>Motilibacteraceae</taxon>
        <taxon>Motilibacter</taxon>
    </lineage>
</organism>
<evidence type="ECO:0000256" key="5">
    <source>
        <dbReference type="ARBA" id="ARBA00023014"/>
    </source>
</evidence>
<dbReference type="PROSITE" id="PS51300">
    <property type="entry name" value="NIRD"/>
    <property type="match status" value="1"/>
</dbReference>
<dbReference type="Pfam" id="PF13806">
    <property type="entry name" value="Rieske_2"/>
    <property type="match status" value="1"/>
</dbReference>
<dbReference type="InterPro" id="IPR012748">
    <property type="entry name" value="Rieske-like_NirD"/>
</dbReference>
<dbReference type="GO" id="GO:0016705">
    <property type="term" value="F:oxidoreductase activity, acting on paired donors, with incorporation or reduction of molecular oxygen"/>
    <property type="evidence" value="ECO:0007669"/>
    <property type="project" value="UniProtKB-ARBA"/>
</dbReference>
<sequence>MTLTTESTAVPQQADAAEGVWTRVCQLDDLQPEVGAAALVAGQQVALFRLLDGTVLATGNQDPFSGANVMSRGIVGTRGDIATVASPMHKQVFDLRSGTCLDDASVALPVYPVVVSNGFVEVRLPEGLPSSVVGRPRAVA</sequence>
<evidence type="ECO:0000313" key="8">
    <source>
        <dbReference type="EMBL" id="RZS91345.1"/>
    </source>
</evidence>